<dbReference type="SUPFAM" id="SSF51735">
    <property type="entry name" value="NAD(P)-binding Rossmann-fold domains"/>
    <property type="match status" value="1"/>
</dbReference>
<evidence type="ECO:0000259" key="8">
    <source>
        <dbReference type="Pfam" id="PF05368"/>
    </source>
</evidence>
<keyword evidence="6" id="KW-0539">Nucleus</keyword>
<keyword evidence="10" id="KW-1185">Reference proteome</keyword>
<organism evidence="9 10">
    <name type="scientific">Cylindrodendrum hubeiense</name>
    <dbReference type="NCBI Taxonomy" id="595255"/>
    <lineage>
        <taxon>Eukaryota</taxon>
        <taxon>Fungi</taxon>
        <taxon>Dikarya</taxon>
        <taxon>Ascomycota</taxon>
        <taxon>Pezizomycotina</taxon>
        <taxon>Sordariomycetes</taxon>
        <taxon>Hypocreomycetidae</taxon>
        <taxon>Hypocreales</taxon>
        <taxon>Nectriaceae</taxon>
        <taxon>Cylindrodendrum</taxon>
    </lineage>
</organism>
<evidence type="ECO:0000313" key="10">
    <source>
        <dbReference type="Proteomes" id="UP000722485"/>
    </source>
</evidence>
<evidence type="ECO:0000256" key="2">
    <source>
        <dbReference type="ARBA" id="ARBA00004556"/>
    </source>
</evidence>
<dbReference type="Pfam" id="PF05368">
    <property type="entry name" value="NmrA"/>
    <property type="match status" value="1"/>
</dbReference>
<dbReference type="AlphaFoldDB" id="A0A9P5HET6"/>
<name>A0A9P5HET6_9HYPO</name>
<comment type="subcellular location">
    <subcellularLocation>
        <location evidence="2">Cytoplasm</location>
        <location evidence="2">Perinuclear region</location>
    </subcellularLocation>
    <subcellularLocation>
        <location evidence="1">Nucleus</location>
    </subcellularLocation>
</comment>
<dbReference type="EMBL" id="JAANBB010000012">
    <property type="protein sequence ID" value="KAF7556401.1"/>
    <property type="molecule type" value="Genomic_DNA"/>
</dbReference>
<dbReference type="Gene3D" id="3.90.25.10">
    <property type="entry name" value="UDP-galactose 4-epimerase, domain 1"/>
    <property type="match status" value="1"/>
</dbReference>
<evidence type="ECO:0000256" key="7">
    <source>
        <dbReference type="ARBA" id="ARBA00040296"/>
    </source>
</evidence>
<feature type="domain" description="NmrA-like" evidence="8">
    <location>
        <begin position="3"/>
        <end position="296"/>
    </location>
</feature>
<keyword evidence="5" id="KW-0521">NADP</keyword>
<dbReference type="GO" id="GO:0048471">
    <property type="term" value="C:perinuclear region of cytoplasm"/>
    <property type="evidence" value="ECO:0007669"/>
    <property type="project" value="UniProtKB-SubCell"/>
</dbReference>
<keyword evidence="4" id="KW-0963">Cytoplasm</keyword>
<comment type="caution">
    <text evidence="9">The sequence shown here is derived from an EMBL/GenBank/DDBJ whole genome shotgun (WGS) entry which is preliminary data.</text>
</comment>
<gene>
    <name evidence="9" type="ORF">G7Z17_g1454</name>
</gene>
<evidence type="ECO:0000256" key="3">
    <source>
        <dbReference type="ARBA" id="ARBA00006328"/>
    </source>
</evidence>
<comment type="similarity">
    <text evidence="3">Belongs to the NmrA-type oxidoreductase family.</text>
</comment>
<accession>A0A9P5HET6</accession>
<dbReference type="OrthoDB" id="300709at2759"/>
<evidence type="ECO:0000313" key="9">
    <source>
        <dbReference type="EMBL" id="KAF7556401.1"/>
    </source>
</evidence>
<dbReference type="InterPro" id="IPR008030">
    <property type="entry name" value="NmrA-like"/>
</dbReference>
<dbReference type="InterPro" id="IPR036291">
    <property type="entry name" value="NAD(P)-bd_dom_sf"/>
</dbReference>
<evidence type="ECO:0000256" key="6">
    <source>
        <dbReference type="ARBA" id="ARBA00023242"/>
    </source>
</evidence>
<sequence length="306" mass="32806">MSSKLITVFGATGNQGGSVIKAILNDPTLSQEYKIRAVTRDVSKPSAQALAAKGVEVVAADLSSAASIATAIAGAHTVFLVTNFWESLSGDVEITQGKAVTDASKAAGVQHLVFSSLINVTEASEGKLTNINHFDSKAKVEEYIRNSGVPASFVLPGLFMSNLFEWIKKNEDGGYTLALPISPENGQIPLLDAGRDVGKFVAASIANYPKTLGSRIYAATDYYTPSQVAAAFSEVIEKPAVAVQIPDELFKSFMPPGQEQELLENMKLLEDPGYYAGADLKESVSLLREKPITWKAFAEENKAKWL</sequence>
<dbReference type="InterPro" id="IPR051164">
    <property type="entry name" value="NmrA-like_oxidored"/>
</dbReference>
<evidence type="ECO:0000256" key="1">
    <source>
        <dbReference type="ARBA" id="ARBA00004123"/>
    </source>
</evidence>
<evidence type="ECO:0000256" key="4">
    <source>
        <dbReference type="ARBA" id="ARBA00022490"/>
    </source>
</evidence>
<evidence type="ECO:0000256" key="5">
    <source>
        <dbReference type="ARBA" id="ARBA00022857"/>
    </source>
</evidence>
<proteinExistence type="inferred from homology"/>
<dbReference type="CDD" id="cd05251">
    <property type="entry name" value="NmrA_like_SDR_a"/>
    <property type="match status" value="1"/>
</dbReference>
<protein>
    <recommendedName>
        <fullName evidence="7">NmrA-like family domain-containing protein 1</fullName>
    </recommendedName>
</protein>
<dbReference type="Gene3D" id="3.40.50.720">
    <property type="entry name" value="NAD(P)-binding Rossmann-like Domain"/>
    <property type="match status" value="1"/>
</dbReference>
<dbReference type="PANTHER" id="PTHR42748:SF31">
    <property type="entry name" value="NMRA-LIKE DOMAIN-CONTAINING PROTEIN-RELATED"/>
    <property type="match status" value="1"/>
</dbReference>
<dbReference type="Proteomes" id="UP000722485">
    <property type="component" value="Unassembled WGS sequence"/>
</dbReference>
<dbReference type="GO" id="GO:0005634">
    <property type="term" value="C:nucleus"/>
    <property type="evidence" value="ECO:0007669"/>
    <property type="project" value="UniProtKB-SubCell"/>
</dbReference>
<reference evidence="9" key="1">
    <citation type="submission" date="2020-03" db="EMBL/GenBank/DDBJ databases">
        <title>Draft Genome Sequence of Cylindrodendrum hubeiense.</title>
        <authorList>
            <person name="Buettner E."/>
            <person name="Kellner H."/>
        </authorList>
    </citation>
    <scope>NUCLEOTIDE SEQUENCE</scope>
    <source>
        <strain evidence="9">IHI 201604</strain>
    </source>
</reference>
<dbReference type="FunFam" id="3.40.50.720:FF:000181">
    <property type="entry name" value="NmrA-like family domain-containing protein 1"/>
    <property type="match status" value="1"/>
</dbReference>
<dbReference type="PANTHER" id="PTHR42748">
    <property type="entry name" value="NITROGEN METABOLITE REPRESSION PROTEIN NMRA FAMILY MEMBER"/>
    <property type="match status" value="1"/>
</dbReference>